<reference evidence="3" key="1">
    <citation type="journal article" date="2017" name="Parasit. Vectors">
        <title>Sialotranscriptomics of Rhipicephalus zambeziensis reveals intricate expression profiles of secretory proteins and suggests tight temporal transcriptional regulation during blood-feeding.</title>
        <authorList>
            <person name="de Castro M.H."/>
            <person name="de Klerk D."/>
            <person name="Pienaar R."/>
            <person name="Rees D.J.G."/>
            <person name="Mans B.J."/>
        </authorList>
    </citation>
    <scope>NUCLEOTIDE SEQUENCE</scope>
    <source>
        <tissue evidence="3">Salivary glands</tissue>
    </source>
</reference>
<evidence type="ECO:0000313" key="3">
    <source>
        <dbReference type="EMBL" id="MAA22504.1"/>
    </source>
</evidence>
<keyword evidence="2" id="KW-0819">tRNA processing</keyword>
<dbReference type="AlphaFoldDB" id="A0A224Z7L5"/>
<dbReference type="Pfam" id="PF01900">
    <property type="entry name" value="RNase_P_Rpp14"/>
    <property type="match status" value="1"/>
</dbReference>
<dbReference type="GO" id="GO:0030677">
    <property type="term" value="C:ribonuclease P complex"/>
    <property type="evidence" value="ECO:0007669"/>
    <property type="project" value="InterPro"/>
</dbReference>
<proteinExistence type="inferred from homology"/>
<comment type="similarity">
    <text evidence="1">Belongs to the eukaryotic/archaeal RNase P protein component 2 family.</text>
</comment>
<dbReference type="InterPro" id="IPR038085">
    <property type="entry name" value="Rnp2-like_sf"/>
</dbReference>
<protein>
    <submittedName>
        <fullName evidence="3">Ribonuclease p/mrp protein subunit pop5</fullName>
    </submittedName>
</protein>
<dbReference type="InterPro" id="IPR002759">
    <property type="entry name" value="Pop5/Rpp14/Rnp2-like"/>
</dbReference>
<dbReference type="GO" id="GO:0001682">
    <property type="term" value="P:tRNA 5'-leader removal"/>
    <property type="evidence" value="ECO:0007669"/>
    <property type="project" value="InterPro"/>
</dbReference>
<dbReference type="EMBL" id="GFPF01011358">
    <property type="protein sequence ID" value="MAA22504.1"/>
    <property type="molecule type" value="Transcribed_RNA"/>
</dbReference>
<dbReference type="SUPFAM" id="SSF160350">
    <property type="entry name" value="Rnp2-like"/>
    <property type="match status" value="1"/>
</dbReference>
<organism evidence="3">
    <name type="scientific">Rhipicephalus zambeziensis</name>
    <dbReference type="NCBI Taxonomy" id="60191"/>
    <lineage>
        <taxon>Eukaryota</taxon>
        <taxon>Metazoa</taxon>
        <taxon>Ecdysozoa</taxon>
        <taxon>Arthropoda</taxon>
        <taxon>Chelicerata</taxon>
        <taxon>Arachnida</taxon>
        <taxon>Acari</taxon>
        <taxon>Parasitiformes</taxon>
        <taxon>Ixodida</taxon>
        <taxon>Ixodoidea</taxon>
        <taxon>Ixodidae</taxon>
        <taxon>Rhipicephalinae</taxon>
        <taxon>Rhipicephalus</taxon>
        <taxon>Rhipicephalus</taxon>
    </lineage>
</organism>
<evidence type="ECO:0000256" key="1">
    <source>
        <dbReference type="ARBA" id="ARBA00010800"/>
    </source>
</evidence>
<evidence type="ECO:0000256" key="2">
    <source>
        <dbReference type="ARBA" id="ARBA00022694"/>
    </source>
</evidence>
<dbReference type="Gene3D" id="3.30.70.3250">
    <property type="entry name" value="Ribonuclease P, Pop5 subunit"/>
    <property type="match status" value="1"/>
</dbReference>
<name>A0A224Z7L5_9ACAR</name>
<sequence length="219" mass="25173">MVRLKHRYVLVEILWKDWQNPRVHQLPVTEKDIYACVRNAVRFLRGNFGLGVTKFNVAIKFFNPHTRVFLLRTRRGAHTLTLSALPFVKKINDEAVTLKVLRLTGTIRSCLKYLRKYDCSVMHSVLNRCDSVEAKREVREIRLAADRWRAPRLNTGVQLPPPKPSLRLMCTCCFESCAGCDAFFTLSRSTCVCAMWATAIYVHVATRLRFSKTVPIMAA</sequence>
<dbReference type="PANTHER" id="PTHR48414">
    <property type="entry name" value="POP5 HOMOLOG, RIBONUCLEASE P_MRP SUBUNIT"/>
    <property type="match status" value="1"/>
</dbReference>
<dbReference type="PANTHER" id="PTHR48414:SF1">
    <property type="entry name" value="POP5 HOMOLOG, RIBONUCLEASE P_MRP SUBUNIT"/>
    <property type="match status" value="1"/>
</dbReference>
<accession>A0A224Z7L5</accession>